<dbReference type="InterPro" id="IPR006046">
    <property type="entry name" value="Alpha_amylase"/>
</dbReference>
<dbReference type="AlphaFoldDB" id="A0A7S1TA65"/>
<dbReference type="EC" id="3.2.1.1" evidence="4 11"/>
<dbReference type="GO" id="GO:0004556">
    <property type="term" value="F:alpha-amylase activity"/>
    <property type="evidence" value="ECO:0007669"/>
    <property type="project" value="UniProtKB-UniRule"/>
</dbReference>
<dbReference type="CDD" id="cd11317">
    <property type="entry name" value="AmyAc_bac_euk_AmyA"/>
    <property type="match status" value="1"/>
</dbReference>
<keyword evidence="13" id="KW-0732">Signal</keyword>
<keyword evidence="9 11" id="KW-0326">Glycosidase</keyword>
<comment type="catalytic activity">
    <reaction evidence="1 11">
        <text>Endohydrolysis of (1-&gt;4)-alpha-D-glucosidic linkages in polysaccharides containing three or more (1-&gt;4)-alpha-linked D-glucose units.</text>
        <dbReference type="EC" id="3.2.1.1"/>
    </reaction>
</comment>
<comment type="similarity">
    <text evidence="3 10">Belongs to the glycosyl hydrolase 13 family.</text>
</comment>
<evidence type="ECO:0000259" key="15">
    <source>
        <dbReference type="SMART" id="SM00642"/>
    </source>
</evidence>
<evidence type="ECO:0000256" key="5">
    <source>
        <dbReference type="ARBA" id="ARBA00022723"/>
    </source>
</evidence>
<dbReference type="PRINTS" id="PR00110">
    <property type="entry name" value="ALPHAAMYLASE"/>
</dbReference>
<keyword evidence="5" id="KW-0479">Metal-binding</keyword>
<dbReference type="InterPro" id="IPR006048">
    <property type="entry name" value="A-amylase/branching_C"/>
</dbReference>
<reference evidence="16" key="1">
    <citation type="submission" date="2021-01" db="EMBL/GenBank/DDBJ databases">
        <authorList>
            <person name="Corre E."/>
            <person name="Pelletier E."/>
            <person name="Niang G."/>
            <person name="Scheremetjew M."/>
            <person name="Finn R."/>
            <person name="Kale V."/>
            <person name="Holt S."/>
            <person name="Cochrane G."/>
            <person name="Meng A."/>
            <person name="Brown T."/>
            <person name="Cohen L."/>
        </authorList>
    </citation>
    <scope>NUCLEOTIDE SEQUENCE</scope>
    <source>
        <strain evidence="16">SAG 36.94</strain>
    </source>
</reference>
<dbReference type="GO" id="GO:0046872">
    <property type="term" value="F:metal ion binding"/>
    <property type="evidence" value="ECO:0007669"/>
    <property type="project" value="UniProtKB-KW"/>
</dbReference>
<feature type="compositionally biased region" description="Low complexity" evidence="12">
    <location>
        <begin position="477"/>
        <end position="487"/>
    </location>
</feature>
<feature type="signal peptide" evidence="13">
    <location>
        <begin position="1"/>
        <end position="26"/>
    </location>
</feature>
<dbReference type="SUPFAM" id="SSF51445">
    <property type="entry name" value="(Trans)glycosidases"/>
    <property type="match status" value="1"/>
</dbReference>
<dbReference type="Pfam" id="PF00128">
    <property type="entry name" value="Alpha-amylase"/>
    <property type="match status" value="1"/>
</dbReference>
<evidence type="ECO:0000256" key="9">
    <source>
        <dbReference type="ARBA" id="ARBA00023295"/>
    </source>
</evidence>
<evidence type="ECO:0000256" key="4">
    <source>
        <dbReference type="ARBA" id="ARBA00012595"/>
    </source>
</evidence>
<evidence type="ECO:0000256" key="7">
    <source>
        <dbReference type="ARBA" id="ARBA00022837"/>
    </source>
</evidence>
<keyword evidence="8 11" id="KW-0119">Carbohydrate metabolism</keyword>
<dbReference type="PANTHER" id="PTHR43447">
    <property type="entry name" value="ALPHA-AMYLASE"/>
    <property type="match status" value="1"/>
</dbReference>
<dbReference type="InterPro" id="IPR013780">
    <property type="entry name" value="Glyco_hydro_b"/>
</dbReference>
<evidence type="ECO:0000256" key="11">
    <source>
        <dbReference type="RuleBase" id="RU361134"/>
    </source>
</evidence>
<evidence type="ECO:0000256" key="8">
    <source>
        <dbReference type="ARBA" id="ARBA00023277"/>
    </source>
</evidence>
<feature type="domain" description="Glycosyl hydrolase family 13 catalytic" evidence="15">
    <location>
        <begin position="30"/>
        <end position="376"/>
    </location>
</feature>
<evidence type="ECO:0000256" key="1">
    <source>
        <dbReference type="ARBA" id="ARBA00000548"/>
    </source>
</evidence>
<gene>
    <name evidence="16" type="ORF">CCAE0312_LOCUS2556</name>
</gene>
<accession>A0A7S1TA65</accession>
<dbReference type="Gene3D" id="2.60.40.1180">
    <property type="entry name" value="Golgi alpha-mannosidase II"/>
    <property type="match status" value="1"/>
</dbReference>
<name>A0A7S1TA65_9RHOD</name>
<evidence type="ECO:0000256" key="2">
    <source>
        <dbReference type="ARBA" id="ARBA00001913"/>
    </source>
</evidence>
<evidence type="ECO:0000256" key="13">
    <source>
        <dbReference type="SAM" id="SignalP"/>
    </source>
</evidence>
<dbReference type="SUPFAM" id="SSF51011">
    <property type="entry name" value="Glycosyl hydrolase domain"/>
    <property type="match status" value="1"/>
</dbReference>
<feature type="domain" description="Alpha-amylase C-terminal" evidence="14">
    <location>
        <begin position="386"/>
        <end position="472"/>
    </location>
</feature>
<dbReference type="SMART" id="SM00642">
    <property type="entry name" value="Aamy"/>
    <property type="match status" value="1"/>
</dbReference>
<keyword evidence="6 11" id="KW-0378">Hydrolase</keyword>
<dbReference type="InterPro" id="IPR006047">
    <property type="entry name" value="GH13_cat_dom"/>
</dbReference>
<feature type="chain" id="PRO_5030605192" description="Alpha-amylase" evidence="13">
    <location>
        <begin position="27"/>
        <end position="687"/>
    </location>
</feature>
<protein>
    <recommendedName>
        <fullName evidence="4 11">Alpha-amylase</fullName>
        <ecNumber evidence="4 11">3.2.1.1</ecNumber>
    </recommendedName>
</protein>
<comment type="cofactor">
    <cofactor evidence="2">
        <name>Ca(2+)</name>
        <dbReference type="ChEBI" id="CHEBI:29108"/>
    </cofactor>
</comment>
<keyword evidence="7" id="KW-0106">Calcium</keyword>
<proteinExistence type="inferred from homology"/>
<organism evidence="16">
    <name type="scientific">Compsopogon caeruleus</name>
    <dbReference type="NCBI Taxonomy" id="31354"/>
    <lineage>
        <taxon>Eukaryota</taxon>
        <taxon>Rhodophyta</taxon>
        <taxon>Compsopogonophyceae</taxon>
        <taxon>Compsopogonales</taxon>
        <taxon>Compsopogonaceae</taxon>
        <taxon>Compsopogon</taxon>
    </lineage>
</organism>
<evidence type="ECO:0000256" key="10">
    <source>
        <dbReference type="RuleBase" id="RU003615"/>
    </source>
</evidence>
<dbReference type="Gene3D" id="3.20.20.80">
    <property type="entry name" value="Glycosidases"/>
    <property type="match status" value="1"/>
</dbReference>
<dbReference type="InterPro" id="IPR031319">
    <property type="entry name" value="A-amylase_C"/>
</dbReference>
<sequence length="687" mass="75127">MAHHQAVRRLVLLILCLSTRVLMVHSHPRTVMVHLFEWAWTDIAIECEQHLGPKGFAAVQVSPPQEHVSGPQWWTRYQPVSYRIQSRSGNQDQFLDMVRRCNRVGVDIYVDAVLNHMTGVGSGDGVGGSSYSEYRYPSVPYGALDFHYCGNPGHDIQPSDYSNSAYNVRNCELVNLADLKTESSYVRSKLSGYLRALMDLGVAGFRIDAAKHMYAADIAAIISQTGGSPYIYQEVIGGAGQPITPEEYFPNGDALDFTYGLKLAQIFRQSQLKYLKTFGATWGLLPSEKAVVFTNNHDNQRGHGGAGDVLTFRDGQLHTLATIFMLAWPYGYPQVMSSYHFSDADQGPPSSPASGCNYPWVCEHRVASIERMVAFRNVASAAFFVSNWWDNGANAIAFGRGDRAFVVINRESDSVSATLKTMLDPGFYCDVINGDVSQAGGCTGPTVEVKWDGTMTVQVGGTNALAFHQASKLGSRPTTSPPMTSASPLPPTTSSPTMAASPLPTNEPASFPSMYLRGEFNNWTATPMLKVDDQNWALNISNLTGGFKFDVYGDWSEKYGAGGGPGSTFKNGGDISGPGGPAAVYFRESDRTYHVETLKSSFGSLFIRGEFNRWRTTPMVLVEMNVWKVIVGNLSGGFKFDVKGDWTENYGGGRMPGSVARNGPNIVGPGGRVTVIFFDLSLNYRIE</sequence>
<feature type="region of interest" description="Disordered" evidence="12">
    <location>
        <begin position="472"/>
        <end position="506"/>
    </location>
</feature>
<evidence type="ECO:0000256" key="3">
    <source>
        <dbReference type="ARBA" id="ARBA00008061"/>
    </source>
</evidence>
<dbReference type="Pfam" id="PF02806">
    <property type="entry name" value="Alpha-amylase_C"/>
    <property type="match status" value="1"/>
</dbReference>
<dbReference type="GO" id="GO:0005975">
    <property type="term" value="P:carbohydrate metabolic process"/>
    <property type="evidence" value="ECO:0007669"/>
    <property type="project" value="InterPro"/>
</dbReference>
<evidence type="ECO:0000313" key="16">
    <source>
        <dbReference type="EMBL" id="CAD9230504.1"/>
    </source>
</evidence>
<feature type="compositionally biased region" description="Low complexity" evidence="12">
    <location>
        <begin position="494"/>
        <end position="504"/>
    </location>
</feature>
<evidence type="ECO:0000256" key="12">
    <source>
        <dbReference type="SAM" id="MobiDB-lite"/>
    </source>
</evidence>
<dbReference type="SMART" id="SM00632">
    <property type="entry name" value="Aamy_C"/>
    <property type="match status" value="1"/>
</dbReference>
<dbReference type="EMBL" id="HBGH01004660">
    <property type="protein sequence ID" value="CAD9230504.1"/>
    <property type="molecule type" value="Transcribed_RNA"/>
</dbReference>
<evidence type="ECO:0000259" key="14">
    <source>
        <dbReference type="SMART" id="SM00632"/>
    </source>
</evidence>
<dbReference type="InterPro" id="IPR017853">
    <property type="entry name" value="GH"/>
</dbReference>
<evidence type="ECO:0000256" key="6">
    <source>
        <dbReference type="ARBA" id="ARBA00022801"/>
    </source>
</evidence>